<protein>
    <submittedName>
        <fullName evidence="5">Hydrolase</fullName>
    </submittedName>
</protein>
<evidence type="ECO:0000313" key="6">
    <source>
        <dbReference type="Proteomes" id="UP000826725"/>
    </source>
</evidence>
<feature type="active site" description="Tele-AMP-histidine intermediate" evidence="1">
    <location>
        <position position="112"/>
    </location>
</feature>
<dbReference type="InterPro" id="IPR052908">
    <property type="entry name" value="AP-4-A_phosphorylase"/>
</dbReference>
<dbReference type="PANTHER" id="PTHR42997:SF1">
    <property type="entry name" value="AP-4-A PHOSPHORYLASE"/>
    <property type="match status" value="1"/>
</dbReference>
<evidence type="ECO:0000256" key="2">
    <source>
        <dbReference type="PIRSR" id="PIRSR639383-2"/>
    </source>
</evidence>
<dbReference type="CDD" id="cd01275">
    <property type="entry name" value="FHIT"/>
    <property type="match status" value="1"/>
</dbReference>
<gene>
    <name evidence="5" type="ORF">DGMP_00890</name>
</gene>
<dbReference type="KEGG" id="dbk:DGMP_00890"/>
<dbReference type="PANTHER" id="PTHR42997">
    <property type="entry name" value="HIT FAMILY HYDROLASE"/>
    <property type="match status" value="1"/>
</dbReference>
<dbReference type="AlphaFoldDB" id="A0A8D5FQ68"/>
<feature type="domain" description="HIT" evidence="4">
    <location>
        <begin position="15"/>
        <end position="125"/>
    </location>
</feature>
<evidence type="ECO:0000259" key="4">
    <source>
        <dbReference type="PROSITE" id="PS51084"/>
    </source>
</evidence>
<dbReference type="EMBL" id="AP024086">
    <property type="protein sequence ID" value="BCL59396.1"/>
    <property type="molecule type" value="Genomic_DNA"/>
</dbReference>
<dbReference type="GO" id="GO:0016787">
    <property type="term" value="F:hydrolase activity"/>
    <property type="evidence" value="ECO:0007669"/>
    <property type="project" value="UniProtKB-KW"/>
</dbReference>
<dbReference type="Pfam" id="PF01230">
    <property type="entry name" value="HIT"/>
    <property type="match status" value="1"/>
</dbReference>
<keyword evidence="6" id="KW-1185">Reference proteome</keyword>
<accession>A0A8D5FQ68</accession>
<dbReference type="PROSITE" id="PS51084">
    <property type="entry name" value="HIT_2"/>
    <property type="match status" value="1"/>
</dbReference>
<sequence length="161" mass="18177">MDHVTGKIQKEKGCLFEPETRYSSDKSCLLLTRTKDTIVLLNRFPYANGHLLVAPARHVPCITELTFPENAQLMEMIKQAAIILKKNLTPDGLNIGCNIGATAGAGIADHLHYHIVPRWDGDHNFMTVLGDIRTIPEHIEVTFDKLLPDFKKINTNENRYK</sequence>
<feature type="binding site" evidence="2">
    <location>
        <position position="42"/>
    </location>
    <ligand>
        <name>substrate</name>
    </ligand>
</feature>
<dbReference type="InterPro" id="IPR011146">
    <property type="entry name" value="HIT-like"/>
</dbReference>
<organism evidence="5 6">
    <name type="scientific">Desulfomarina profundi</name>
    <dbReference type="NCBI Taxonomy" id="2772557"/>
    <lineage>
        <taxon>Bacteria</taxon>
        <taxon>Pseudomonadati</taxon>
        <taxon>Thermodesulfobacteriota</taxon>
        <taxon>Desulfobulbia</taxon>
        <taxon>Desulfobulbales</taxon>
        <taxon>Desulfobulbaceae</taxon>
        <taxon>Desulfomarina</taxon>
    </lineage>
</organism>
<evidence type="ECO:0000256" key="1">
    <source>
        <dbReference type="PIRSR" id="PIRSR639383-1"/>
    </source>
</evidence>
<proteinExistence type="predicted"/>
<name>A0A8D5FQ68_9BACT</name>
<dbReference type="InterPro" id="IPR039383">
    <property type="entry name" value="FHIT"/>
</dbReference>
<evidence type="ECO:0000313" key="5">
    <source>
        <dbReference type="EMBL" id="BCL59396.1"/>
    </source>
</evidence>
<feature type="binding site" evidence="2">
    <location>
        <position position="114"/>
    </location>
    <ligand>
        <name>substrate</name>
    </ligand>
</feature>
<dbReference type="Proteomes" id="UP000826725">
    <property type="component" value="Chromosome"/>
</dbReference>
<evidence type="ECO:0000256" key="3">
    <source>
        <dbReference type="PROSITE-ProRule" id="PRU00464"/>
    </source>
</evidence>
<reference evidence="5" key="1">
    <citation type="submission" date="2020-09" db="EMBL/GenBank/DDBJ databases">
        <title>Desulfogranum mesoprofundum gen. nov., sp. nov., a novel mesophilic, sulfate-reducing chemolithoautotroph isolated from a deep-sea hydrothermal vent chimney in the Suiyo Seamount.</title>
        <authorList>
            <person name="Hashimoto Y."/>
            <person name="Nakagawa S."/>
        </authorList>
    </citation>
    <scope>NUCLEOTIDE SEQUENCE</scope>
    <source>
        <strain evidence="5">KT2</strain>
    </source>
</reference>
<keyword evidence="5" id="KW-0378">Hydrolase</keyword>
<feature type="short sequence motif" description="Histidine triad motif" evidence="3">
    <location>
        <begin position="110"/>
        <end position="114"/>
    </location>
</feature>